<dbReference type="PANTHER" id="PTHR11207">
    <property type="entry name" value="RIBONUCLEASE III"/>
    <property type="match status" value="1"/>
</dbReference>
<keyword evidence="13 15" id="KW-0460">Magnesium</keyword>
<dbReference type="NCBIfam" id="TIGR02191">
    <property type="entry name" value="RNaseIII"/>
    <property type="match status" value="1"/>
</dbReference>
<feature type="domain" description="DRBM" evidence="16">
    <location>
        <begin position="154"/>
        <end position="224"/>
    </location>
</feature>
<dbReference type="EC" id="3.1.26.3" evidence="15"/>
<evidence type="ECO:0000256" key="1">
    <source>
        <dbReference type="ARBA" id="ARBA00000109"/>
    </source>
</evidence>
<evidence type="ECO:0000313" key="18">
    <source>
        <dbReference type="EMBL" id="AKH19658.1"/>
    </source>
</evidence>
<dbReference type="InterPro" id="IPR014720">
    <property type="entry name" value="dsRBD_dom"/>
</dbReference>
<dbReference type="SUPFAM" id="SSF69065">
    <property type="entry name" value="RNase III domain-like"/>
    <property type="match status" value="1"/>
</dbReference>
<dbReference type="GO" id="GO:0042802">
    <property type="term" value="F:identical protein binding"/>
    <property type="evidence" value="ECO:0007669"/>
    <property type="project" value="UniProtKB-ARBA"/>
</dbReference>
<dbReference type="InterPro" id="IPR000999">
    <property type="entry name" value="RNase_III_dom"/>
</dbReference>
<dbReference type="GO" id="GO:0006364">
    <property type="term" value="P:rRNA processing"/>
    <property type="evidence" value="ECO:0007669"/>
    <property type="project" value="UniProtKB-UniRule"/>
</dbReference>
<dbReference type="PATRIC" id="fig|1543721.4.peg.837"/>
<dbReference type="HAMAP" id="MF_00104">
    <property type="entry name" value="RNase_III"/>
    <property type="match status" value="1"/>
</dbReference>
<dbReference type="EMBL" id="CP011412">
    <property type="protein sequence ID" value="AKH19658.1"/>
    <property type="molecule type" value="Genomic_DNA"/>
</dbReference>
<evidence type="ECO:0000256" key="14">
    <source>
        <dbReference type="ARBA" id="ARBA00022884"/>
    </source>
</evidence>
<comment type="similarity">
    <text evidence="3">Belongs to the ribonuclease III family.</text>
</comment>
<feature type="binding site" evidence="15">
    <location>
        <position position="40"/>
    </location>
    <ligand>
        <name>Mg(2+)</name>
        <dbReference type="ChEBI" id="CHEBI:18420"/>
    </ligand>
</feature>
<keyword evidence="10 15" id="KW-0479">Metal-binding</keyword>
<dbReference type="GO" id="GO:0010468">
    <property type="term" value="P:regulation of gene expression"/>
    <property type="evidence" value="ECO:0007669"/>
    <property type="project" value="TreeGrafter"/>
</dbReference>
<feature type="domain" description="RNase III" evidence="17">
    <location>
        <begin position="5"/>
        <end position="127"/>
    </location>
</feature>
<protein>
    <recommendedName>
        <fullName evidence="15">Ribonuclease 3</fullName>
        <ecNumber evidence="15">3.1.26.3</ecNumber>
    </recommendedName>
    <alternativeName>
        <fullName evidence="15">Ribonuclease III</fullName>
        <shortName evidence="15">RNase III</shortName>
    </alternativeName>
</protein>
<dbReference type="GO" id="GO:0004525">
    <property type="term" value="F:ribonuclease III activity"/>
    <property type="evidence" value="ECO:0007669"/>
    <property type="project" value="UniProtKB-UniRule"/>
</dbReference>
<organism evidence="18 19">
    <name type="scientific">Sedimenticola thiotaurini</name>
    <dbReference type="NCBI Taxonomy" id="1543721"/>
    <lineage>
        <taxon>Bacteria</taxon>
        <taxon>Pseudomonadati</taxon>
        <taxon>Pseudomonadota</taxon>
        <taxon>Gammaproteobacteria</taxon>
        <taxon>Chromatiales</taxon>
        <taxon>Sedimenticolaceae</taxon>
        <taxon>Sedimenticola</taxon>
    </lineage>
</organism>
<evidence type="ECO:0000256" key="3">
    <source>
        <dbReference type="ARBA" id="ARBA00010183"/>
    </source>
</evidence>
<dbReference type="RefSeq" id="WP_046858594.1">
    <property type="nucleotide sequence ID" value="NZ_CP011412.1"/>
</dbReference>
<dbReference type="KEGG" id="seds:AAY24_04005"/>
<dbReference type="InterPro" id="IPR036389">
    <property type="entry name" value="RNase_III_sf"/>
</dbReference>
<keyword evidence="11 15" id="KW-0255">Endonuclease</keyword>
<dbReference type="Proteomes" id="UP000034410">
    <property type="component" value="Chromosome"/>
</dbReference>
<dbReference type="GO" id="GO:0005737">
    <property type="term" value="C:cytoplasm"/>
    <property type="evidence" value="ECO:0007669"/>
    <property type="project" value="UniProtKB-SubCell"/>
</dbReference>
<evidence type="ECO:0000256" key="7">
    <source>
        <dbReference type="ARBA" id="ARBA00022664"/>
    </source>
</evidence>
<dbReference type="PROSITE" id="PS50137">
    <property type="entry name" value="DS_RBD"/>
    <property type="match status" value="1"/>
</dbReference>
<comment type="catalytic activity">
    <reaction evidence="1 15">
        <text>Endonucleolytic cleavage to 5'-phosphomonoester.</text>
        <dbReference type="EC" id="3.1.26.3"/>
    </reaction>
</comment>
<evidence type="ECO:0000259" key="17">
    <source>
        <dbReference type="PROSITE" id="PS50142"/>
    </source>
</evidence>
<evidence type="ECO:0000259" key="16">
    <source>
        <dbReference type="PROSITE" id="PS50137"/>
    </source>
</evidence>
<keyword evidence="6 15" id="KW-0698">rRNA processing</keyword>
<dbReference type="SMART" id="SM00535">
    <property type="entry name" value="RIBOc"/>
    <property type="match status" value="1"/>
</dbReference>
<sequence length="225" mass="24847">MREPVERLCRSIGYQFNNLGLAETALTHRSAGSTNNERLEFLGDAILGFVIADYLYANYPAADEGQLSRLRAGLVKGDSLAQIARNLELGKFLNLGTGELRSGGHSRGSILADAVEALIAAVYLDGGYLEARRVILQLFEEKLSTLSKKSQQKDPKTRLQELLQSQKKPLPSYTIISVTGEQHEQCFTVSCRVDELDLRTEGTGSSRRKAEQDAASKFLRKIDNV</sequence>
<keyword evidence="15" id="KW-0699">rRNA-binding</keyword>
<dbReference type="SUPFAM" id="SSF54768">
    <property type="entry name" value="dsRNA-binding domain-like"/>
    <property type="match status" value="1"/>
</dbReference>
<comment type="subunit">
    <text evidence="4 15">Homodimer.</text>
</comment>
<dbReference type="OrthoDB" id="9805026at2"/>
<dbReference type="Pfam" id="PF00035">
    <property type="entry name" value="dsrm"/>
    <property type="match status" value="1"/>
</dbReference>
<dbReference type="GO" id="GO:0019843">
    <property type="term" value="F:rRNA binding"/>
    <property type="evidence" value="ECO:0007669"/>
    <property type="project" value="UniProtKB-KW"/>
</dbReference>
<proteinExistence type="inferred from homology"/>
<keyword evidence="9 15" id="KW-0540">Nuclease</keyword>
<dbReference type="PANTHER" id="PTHR11207:SF0">
    <property type="entry name" value="RIBONUCLEASE 3"/>
    <property type="match status" value="1"/>
</dbReference>
<keyword evidence="7 15" id="KW-0507">mRNA processing</keyword>
<evidence type="ECO:0000256" key="9">
    <source>
        <dbReference type="ARBA" id="ARBA00022722"/>
    </source>
</evidence>
<accession>A0A0F7JYD5</accession>
<dbReference type="Gene3D" id="3.30.160.20">
    <property type="match status" value="1"/>
</dbReference>
<feature type="active site" evidence="15">
    <location>
        <position position="44"/>
    </location>
</feature>
<dbReference type="AlphaFoldDB" id="A0A0F7JYD5"/>
<evidence type="ECO:0000256" key="2">
    <source>
        <dbReference type="ARBA" id="ARBA00004496"/>
    </source>
</evidence>
<dbReference type="FunFam" id="3.30.160.20:FF:000003">
    <property type="entry name" value="Ribonuclease 3"/>
    <property type="match status" value="1"/>
</dbReference>
<keyword evidence="8 15" id="KW-0819">tRNA processing</keyword>
<keyword evidence="14 15" id="KW-0694">RNA-binding</keyword>
<dbReference type="InterPro" id="IPR011907">
    <property type="entry name" value="RNase_III"/>
</dbReference>
<evidence type="ECO:0000256" key="5">
    <source>
        <dbReference type="ARBA" id="ARBA00022490"/>
    </source>
</evidence>
<comment type="cofactor">
    <cofactor evidence="15">
        <name>Mg(2+)</name>
        <dbReference type="ChEBI" id="CHEBI:18420"/>
    </cofactor>
</comment>
<dbReference type="PROSITE" id="PS50142">
    <property type="entry name" value="RNASE_3_2"/>
    <property type="match status" value="1"/>
</dbReference>
<keyword evidence="12 15" id="KW-0378">Hydrolase</keyword>
<dbReference type="GO" id="GO:0003725">
    <property type="term" value="F:double-stranded RNA binding"/>
    <property type="evidence" value="ECO:0007669"/>
    <property type="project" value="TreeGrafter"/>
</dbReference>
<comment type="function">
    <text evidence="15">Digests double-stranded RNA. Involved in the processing of primary rRNA transcript to yield the immediate precursors to the large and small rRNAs (23S and 16S). Processes some mRNAs, and tRNAs when they are encoded in the rRNA operon. Processes pre-crRNA and tracrRNA of type II CRISPR loci if present in the organism.</text>
</comment>
<dbReference type="CDD" id="cd10845">
    <property type="entry name" value="DSRM_RNAse_III_family"/>
    <property type="match status" value="1"/>
</dbReference>
<reference evidence="18 19" key="1">
    <citation type="journal article" date="2015" name="Genome Announc.">
        <title>Complete Genome Sequence of Sedimenticola thiotaurini Strain SIP-G1, a Polyphosphate- and Polyhydroxyalkanoate-Accumulating Sulfur-Oxidizing Gammaproteobacterium Isolated from Salt Marsh Sediments.</title>
        <authorList>
            <person name="Flood B.E."/>
            <person name="Jones D.S."/>
            <person name="Bailey J.V."/>
        </authorList>
    </citation>
    <scope>NUCLEOTIDE SEQUENCE [LARGE SCALE GENOMIC DNA]</scope>
    <source>
        <strain evidence="18 19">SIP-G1</strain>
    </source>
</reference>
<evidence type="ECO:0000256" key="13">
    <source>
        <dbReference type="ARBA" id="ARBA00022842"/>
    </source>
</evidence>
<name>A0A0F7JYD5_9GAMM</name>
<evidence type="ECO:0000256" key="6">
    <source>
        <dbReference type="ARBA" id="ARBA00022552"/>
    </source>
</evidence>
<comment type="subcellular location">
    <subcellularLocation>
        <location evidence="2 15">Cytoplasm</location>
    </subcellularLocation>
</comment>
<evidence type="ECO:0000256" key="8">
    <source>
        <dbReference type="ARBA" id="ARBA00022694"/>
    </source>
</evidence>
<dbReference type="PROSITE" id="PS00517">
    <property type="entry name" value="RNASE_3_1"/>
    <property type="match status" value="1"/>
</dbReference>
<evidence type="ECO:0000256" key="15">
    <source>
        <dbReference type="HAMAP-Rule" id="MF_00104"/>
    </source>
</evidence>
<feature type="binding site" evidence="15">
    <location>
        <position position="116"/>
    </location>
    <ligand>
        <name>Mg(2+)</name>
        <dbReference type="ChEBI" id="CHEBI:18420"/>
    </ligand>
</feature>
<dbReference type="GO" id="GO:0006397">
    <property type="term" value="P:mRNA processing"/>
    <property type="evidence" value="ECO:0007669"/>
    <property type="project" value="UniProtKB-UniRule"/>
</dbReference>
<keyword evidence="5 15" id="KW-0963">Cytoplasm</keyword>
<feature type="active site" evidence="15">
    <location>
        <position position="116"/>
    </location>
</feature>
<dbReference type="SMART" id="SM00358">
    <property type="entry name" value="DSRM"/>
    <property type="match status" value="1"/>
</dbReference>
<evidence type="ECO:0000313" key="19">
    <source>
        <dbReference type="Proteomes" id="UP000034410"/>
    </source>
</evidence>
<feature type="binding site" evidence="15">
    <location>
        <position position="113"/>
    </location>
    <ligand>
        <name>Mg(2+)</name>
        <dbReference type="ChEBI" id="CHEBI:18420"/>
    </ligand>
</feature>
<dbReference type="Gene3D" id="1.10.1520.10">
    <property type="entry name" value="Ribonuclease III domain"/>
    <property type="match status" value="1"/>
</dbReference>
<dbReference type="GO" id="GO:0008033">
    <property type="term" value="P:tRNA processing"/>
    <property type="evidence" value="ECO:0007669"/>
    <property type="project" value="UniProtKB-KW"/>
</dbReference>
<keyword evidence="19" id="KW-1185">Reference proteome</keyword>
<dbReference type="FunFam" id="1.10.1520.10:FF:000001">
    <property type="entry name" value="Ribonuclease 3"/>
    <property type="match status" value="1"/>
</dbReference>
<dbReference type="Pfam" id="PF14622">
    <property type="entry name" value="Ribonucleas_3_3"/>
    <property type="match status" value="1"/>
</dbReference>
<gene>
    <name evidence="15" type="primary">rnc</name>
    <name evidence="18" type="ORF">AAY24_04005</name>
</gene>
<evidence type="ECO:0000256" key="12">
    <source>
        <dbReference type="ARBA" id="ARBA00022801"/>
    </source>
</evidence>
<evidence type="ECO:0000256" key="4">
    <source>
        <dbReference type="ARBA" id="ARBA00011738"/>
    </source>
</evidence>
<evidence type="ECO:0000256" key="10">
    <source>
        <dbReference type="ARBA" id="ARBA00022723"/>
    </source>
</evidence>
<evidence type="ECO:0000256" key="11">
    <source>
        <dbReference type="ARBA" id="ARBA00022759"/>
    </source>
</evidence>
<dbReference type="CDD" id="cd00593">
    <property type="entry name" value="RIBOc"/>
    <property type="match status" value="1"/>
</dbReference>
<dbReference type="GO" id="GO:0046872">
    <property type="term" value="F:metal ion binding"/>
    <property type="evidence" value="ECO:0007669"/>
    <property type="project" value="UniProtKB-KW"/>
</dbReference>